<evidence type="ECO:0000313" key="2">
    <source>
        <dbReference type="EMBL" id="EJF74237.1"/>
    </source>
</evidence>
<keyword evidence="3" id="KW-1185">Reference proteome</keyword>
<feature type="transmembrane region" description="Helical" evidence="1">
    <location>
        <begin position="58"/>
        <end position="76"/>
    </location>
</feature>
<gene>
    <name evidence="2" type="ORF">ME7_01513</name>
</gene>
<keyword evidence="1" id="KW-0812">Transmembrane</keyword>
<proteinExistence type="predicted"/>
<dbReference type="AlphaFoldDB" id="J1IRT2"/>
<reference evidence="2 3" key="1">
    <citation type="submission" date="2012-03" db="EMBL/GenBank/DDBJ databases">
        <title>The Genome Sequence of Bartonella birtlesii LL-WM9.</title>
        <authorList>
            <consortium name="The Broad Institute Genome Sequencing Platform"/>
            <consortium name="The Broad Institute Genome Sequencing Center for Infectious Disease"/>
            <person name="Feldgarden M."/>
            <person name="Kirby J."/>
            <person name="Kosoy M."/>
            <person name="Birtles R."/>
            <person name="Probert W.S."/>
            <person name="Chiaraviglio L."/>
            <person name="Young S.K."/>
            <person name="Zeng Q."/>
            <person name="Gargeya S."/>
            <person name="Fitzgerald M."/>
            <person name="Haas B."/>
            <person name="Abouelleil A."/>
            <person name="Alvarado L."/>
            <person name="Arachchi H.M."/>
            <person name="Berlin A."/>
            <person name="Chapman S.B."/>
            <person name="Gearin G."/>
            <person name="Goldberg J."/>
            <person name="Griggs A."/>
            <person name="Gujja S."/>
            <person name="Hansen M."/>
            <person name="Heiman D."/>
            <person name="Howarth C."/>
            <person name="Larimer J."/>
            <person name="Lui A."/>
            <person name="MacDonald P.J.P."/>
            <person name="McCowen C."/>
            <person name="Montmayeur A."/>
            <person name="Murphy C."/>
            <person name="Neiman D."/>
            <person name="Pearson M."/>
            <person name="Priest M."/>
            <person name="Roberts A."/>
            <person name="Saif S."/>
            <person name="Shea T."/>
            <person name="Sisk P."/>
            <person name="Stolte C."/>
            <person name="Sykes S."/>
            <person name="Wortman J."/>
            <person name="Nusbaum C."/>
            <person name="Birren B."/>
        </authorList>
    </citation>
    <scope>NUCLEOTIDE SEQUENCE [LARGE SCALE GENOMIC DNA]</scope>
    <source>
        <strain evidence="2 3">LL-WM9</strain>
    </source>
</reference>
<name>J1IRT2_9HYPH</name>
<evidence type="ECO:0000256" key="1">
    <source>
        <dbReference type="SAM" id="Phobius"/>
    </source>
</evidence>
<dbReference type="Proteomes" id="UP000008748">
    <property type="component" value="Unassembled WGS sequence"/>
</dbReference>
<dbReference type="EMBL" id="AIMC01000045">
    <property type="protein sequence ID" value="EJF74237.1"/>
    <property type="molecule type" value="Genomic_DNA"/>
</dbReference>
<feature type="transmembrane region" description="Helical" evidence="1">
    <location>
        <begin position="36"/>
        <end position="52"/>
    </location>
</feature>
<sequence>MDDLITRQEIEEEVEEINSEPEREILRRIYRKRHNVLLYSIFLFLYTIRGLVKRILNIIQGISFVMLGMSILVYWLEMPGPRTVEFRGPFIIIIIIFIILLCSSVALSWFYDILLFRLSPPNIRFFLSD</sequence>
<evidence type="ECO:0000313" key="3">
    <source>
        <dbReference type="Proteomes" id="UP000008748"/>
    </source>
</evidence>
<keyword evidence="1" id="KW-0472">Membrane</keyword>
<dbReference type="RefSeq" id="WP_006590426.1">
    <property type="nucleotide sequence ID" value="NZ_JH725079.1"/>
</dbReference>
<accession>J1IRT2</accession>
<comment type="caution">
    <text evidence="2">The sequence shown here is derived from an EMBL/GenBank/DDBJ whole genome shotgun (WGS) entry which is preliminary data.</text>
</comment>
<dbReference type="HOGENOM" id="CLU_1944485_0_0_5"/>
<protein>
    <submittedName>
        <fullName evidence="2">Uncharacterized protein</fullName>
    </submittedName>
</protein>
<keyword evidence="1" id="KW-1133">Transmembrane helix</keyword>
<organism evidence="2 3">
    <name type="scientific">Bartonella birtlesii LL-WM9</name>
    <dbReference type="NCBI Taxonomy" id="1094552"/>
    <lineage>
        <taxon>Bacteria</taxon>
        <taxon>Pseudomonadati</taxon>
        <taxon>Pseudomonadota</taxon>
        <taxon>Alphaproteobacteria</taxon>
        <taxon>Hyphomicrobiales</taxon>
        <taxon>Bartonellaceae</taxon>
        <taxon>Bartonella</taxon>
    </lineage>
</organism>
<feature type="transmembrane region" description="Helical" evidence="1">
    <location>
        <begin position="88"/>
        <end position="111"/>
    </location>
</feature>